<evidence type="ECO:0000256" key="5">
    <source>
        <dbReference type="ARBA" id="ARBA00022692"/>
    </source>
</evidence>
<proteinExistence type="inferred from homology"/>
<dbReference type="Pfam" id="PF03522">
    <property type="entry name" value="SLC12"/>
    <property type="match status" value="1"/>
</dbReference>
<dbReference type="Pfam" id="PF00324">
    <property type="entry name" value="AA_permease"/>
    <property type="match status" value="1"/>
</dbReference>
<dbReference type="InterPro" id="IPR004842">
    <property type="entry name" value="SLC12A_fam"/>
</dbReference>
<feature type="transmembrane region" description="Helical" evidence="8">
    <location>
        <begin position="178"/>
        <end position="197"/>
    </location>
</feature>
<dbReference type="GO" id="GO:0016020">
    <property type="term" value="C:membrane"/>
    <property type="evidence" value="ECO:0007669"/>
    <property type="project" value="UniProtKB-SubCell"/>
</dbReference>
<name>A0A6G1SIF8_9ACAR</name>
<dbReference type="InterPro" id="IPR018491">
    <property type="entry name" value="SLC12_C"/>
</dbReference>
<feature type="transmembrane region" description="Helical" evidence="8">
    <location>
        <begin position="397"/>
        <end position="421"/>
    </location>
</feature>
<evidence type="ECO:0000259" key="10">
    <source>
        <dbReference type="Pfam" id="PF03522"/>
    </source>
</evidence>
<keyword evidence="5 8" id="KW-0812">Transmembrane</keyword>
<accession>A0A6G1SIF8</accession>
<gene>
    <name evidence="11" type="primary">slc12a9_1</name>
    <name evidence="11" type="ORF">g.17407</name>
</gene>
<feature type="transmembrane region" description="Helical" evidence="8">
    <location>
        <begin position="63"/>
        <end position="85"/>
    </location>
</feature>
<dbReference type="FunFam" id="1.20.1740.10:FF:000013">
    <property type="entry name" value="Solute carrier family 12 member"/>
    <property type="match status" value="1"/>
</dbReference>
<evidence type="ECO:0000256" key="4">
    <source>
        <dbReference type="ARBA" id="ARBA00022448"/>
    </source>
</evidence>
<keyword evidence="6 8" id="KW-1133">Transmembrane helix</keyword>
<dbReference type="AlphaFoldDB" id="A0A6G1SIF8"/>
<feature type="domain" description="SLC12A transporter C-terminal" evidence="10">
    <location>
        <begin position="527"/>
        <end position="612"/>
    </location>
</feature>
<comment type="similarity">
    <text evidence="2">Belongs to the SLC12A transporter family.</text>
</comment>
<dbReference type="GO" id="GO:0015379">
    <property type="term" value="F:potassium:chloride symporter activity"/>
    <property type="evidence" value="ECO:0007669"/>
    <property type="project" value="TreeGrafter"/>
</dbReference>
<dbReference type="Gene3D" id="1.20.1740.10">
    <property type="entry name" value="Amino acid/polyamine transporter I"/>
    <property type="match status" value="1"/>
</dbReference>
<comment type="subcellular location">
    <subcellularLocation>
        <location evidence="1">Membrane</location>
        <topology evidence="1">Multi-pass membrane protein</topology>
    </subcellularLocation>
</comment>
<feature type="transmembrane region" description="Helical" evidence="8">
    <location>
        <begin position="29"/>
        <end position="51"/>
    </location>
</feature>
<feature type="transmembrane region" description="Helical" evidence="8">
    <location>
        <begin position="433"/>
        <end position="451"/>
    </location>
</feature>
<organism evidence="11">
    <name type="scientific">Aceria tosichella</name>
    <name type="common">wheat curl mite</name>
    <dbReference type="NCBI Taxonomy" id="561515"/>
    <lineage>
        <taxon>Eukaryota</taxon>
        <taxon>Metazoa</taxon>
        <taxon>Ecdysozoa</taxon>
        <taxon>Arthropoda</taxon>
        <taxon>Chelicerata</taxon>
        <taxon>Arachnida</taxon>
        <taxon>Acari</taxon>
        <taxon>Acariformes</taxon>
        <taxon>Trombidiformes</taxon>
        <taxon>Prostigmata</taxon>
        <taxon>Eupodina</taxon>
        <taxon>Eriophyoidea</taxon>
        <taxon>Eriophyidae</taxon>
        <taxon>Eriophyinae</taxon>
        <taxon>Aceriini</taxon>
        <taxon>Aceria</taxon>
    </lineage>
</organism>
<feature type="domain" description="Amino acid permease/ SLC12A" evidence="9">
    <location>
        <begin position="35"/>
        <end position="515"/>
    </location>
</feature>
<reference evidence="11" key="1">
    <citation type="submission" date="2018-10" db="EMBL/GenBank/DDBJ databases">
        <title>Transcriptome assembly of Aceria tosichella (Wheat curl mite) Type 2.</title>
        <authorList>
            <person name="Scully E.D."/>
            <person name="Geib S.M."/>
            <person name="Palmer N.A."/>
            <person name="Gupta A.K."/>
            <person name="Sarath G."/>
            <person name="Tatineni S."/>
        </authorList>
    </citation>
    <scope>NUCLEOTIDE SEQUENCE</scope>
    <source>
        <strain evidence="11">LincolnNE</strain>
    </source>
</reference>
<feature type="transmembrane region" description="Helical" evidence="8">
    <location>
        <begin position="247"/>
        <end position="268"/>
    </location>
</feature>
<evidence type="ECO:0000256" key="3">
    <source>
        <dbReference type="ARBA" id="ARBA00019359"/>
    </source>
</evidence>
<feature type="transmembrane region" description="Helical" evidence="8">
    <location>
        <begin position="151"/>
        <end position="172"/>
    </location>
</feature>
<protein>
    <recommendedName>
        <fullName evidence="3">Solute carrier family 12 member 9</fullName>
    </recommendedName>
</protein>
<evidence type="ECO:0000256" key="6">
    <source>
        <dbReference type="ARBA" id="ARBA00022989"/>
    </source>
</evidence>
<evidence type="ECO:0000256" key="2">
    <source>
        <dbReference type="ARBA" id="ARBA00010593"/>
    </source>
</evidence>
<dbReference type="EMBL" id="GGYP01004929">
    <property type="protein sequence ID" value="MDE49700.1"/>
    <property type="molecule type" value="Transcribed_RNA"/>
</dbReference>
<feature type="transmembrane region" description="Helical" evidence="8">
    <location>
        <begin position="105"/>
        <end position="130"/>
    </location>
</feature>
<feature type="transmembrane region" description="Helical" evidence="8">
    <location>
        <begin position="322"/>
        <end position="349"/>
    </location>
</feature>
<dbReference type="InterPro" id="IPR004841">
    <property type="entry name" value="AA-permease/SLC12A_dom"/>
</dbReference>
<evidence type="ECO:0000313" key="11">
    <source>
        <dbReference type="EMBL" id="MDE49700.1"/>
    </source>
</evidence>
<dbReference type="GO" id="GO:0006884">
    <property type="term" value="P:cell volume homeostasis"/>
    <property type="evidence" value="ECO:0007669"/>
    <property type="project" value="TreeGrafter"/>
</dbReference>
<evidence type="ECO:0000259" key="9">
    <source>
        <dbReference type="Pfam" id="PF00324"/>
    </source>
</evidence>
<dbReference type="PANTHER" id="PTHR11827:SF72">
    <property type="entry name" value="GH08340P"/>
    <property type="match status" value="1"/>
</dbReference>
<feature type="transmembrane region" description="Helical" evidence="8">
    <location>
        <begin position="370"/>
        <end position="391"/>
    </location>
</feature>
<feature type="transmembrane region" description="Helical" evidence="8">
    <location>
        <begin position="280"/>
        <end position="302"/>
    </location>
</feature>
<dbReference type="GO" id="GO:0055064">
    <property type="term" value="P:chloride ion homeostasis"/>
    <property type="evidence" value="ECO:0007669"/>
    <property type="project" value="TreeGrafter"/>
</dbReference>
<dbReference type="PANTHER" id="PTHR11827">
    <property type="entry name" value="SOLUTE CARRIER FAMILY 12, CATION COTRANSPORTERS"/>
    <property type="match status" value="1"/>
</dbReference>
<evidence type="ECO:0000256" key="8">
    <source>
        <dbReference type="SAM" id="Phobius"/>
    </source>
</evidence>
<evidence type="ECO:0000256" key="1">
    <source>
        <dbReference type="ARBA" id="ARBA00004141"/>
    </source>
</evidence>
<keyword evidence="7 8" id="KW-0472">Membrane</keyword>
<sequence>MDVEACDDQIGLVPEPQRPGKKLNTFEGVFTPVCLAMFSAILFLRLGFILGNAGLIETLLQMFIAYTILIFTILSISAISTNGAVEGGGIYFMSSRVLGPEFGGAIGLLFFVANVVSSALYLTGCVEGLMNNFGPNGSMAHFLPGGEGLPLSYASIINVFNLVVCIFGAAVFAKTSLIIFSIVVSVALTAIMSLTFMGEQDISISKDNHIYNISNVTHFSGLSWETFKTNLDRNYTQDYTTGSQTDFATVFGVFFTGVTGVLAGANISGDLKNPGKSIPLGTLSGIAFTFSIYAILFILSAASCSRQLLQNNYLYLQYINVWPPLVEIGISSATISAALTNLIGASRLLSAIAADRLFGWLLDPISKANVHGNPIGSVLMTWFIIQLMLLIGSLNQIAQVSSILFLYTYFAINLSCMMCLLTSAPNFRPSFKYFNLLTTAVGLIGSSAMTFVIDPLYSSLVVVAWMLLMICIHLRSPPVEWGNISQALMFHQVRKYLLLLDYKKQHVKYWRPKILLMVENPRTSLPLIEFVNDLKKSGLFVIGHIEVGYLDDYPQDPISKYYPIWLRWLDQFTVKAFLEMTLAPNVRDGVPHIARLAGLGAMKLNTIILGFYDQAMPIDFLSDDDRYKALGNEDEETTFKIRKNPRMSALEYVGMVSDIMNKLGKTACIARNFHLFNIKSLGKKEKFIDIWPVDFFNPDKSPDNCANLIMQFACVLHMVPKWKSNTKIRLLVCARHDEQELAIKKWKRQLSELRIEAEVAVVVYDLERMDEWDKIDSHYVESINRMLISHSEQTAVSFFYLPSPPGEIALYEPYLSCLDMLTNSLPPTLLVHGNDEVVSLCI</sequence>
<keyword evidence="4" id="KW-0813">Transport</keyword>
<dbReference type="GO" id="GO:0055075">
    <property type="term" value="P:potassium ion homeostasis"/>
    <property type="evidence" value="ECO:0007669"/>
    <property type="project" value="TreeGrafter"/>
</dbReference>
<evidence type="ECO:0000256" key="7">
    <source>
        <dbReference type="ARBA" id="ARBA00023136"/>
    </source>
</evidence>